<protein>
    <submittedName>
        <fullName evidence="3">Uncharacterized protein</fullName>
    </submittedName>
</protein>
<feature type="transmembrane region" description="Helical" evidence="2">
    <location>
        <begin position="1254"/>
        <end position="1274"/>
    </location>
</feature>
<reference evidence="3" key="1">
    <citation type="submission" date="2021-01" db="EMBL/GenBank/DDBJ databases">
        <authorList>
            <person name="Corre E."/>
            <person name="Pelletier E."/>
            <person name="Niang G."/>
            <person name="Scheremetjew M."/>
            <person name="Finn R."/>
            <person name="Kale V."/>
            <person name="Holt S."/>
            <person name="Cochrane G."/>
            <person name="Meng A."/>
            <person name="Brown T."/>
            <person name="Cohen L."/>
        </authorList>
    </citation>
    <scope>NUCLEOTIDE SEQUENCE</scope>
    <source>
        <strain evidence="3">MM31A-1</strain>
    </source>
</reference>
<dbReference type="Gene3D" id="3.15.10.10">
    <property type="entry name" value="Bactericidal permeability-increasing protein, domain 1"/>
    <property type="match status" value="1"/>
</dbReference>
<evidence type="ECO:0000256" key="2">
    <source>
        <dbReference type="SAM" id="Phobius"/>
    </source>
</evidence>
<dbReference type="PANTHER" id="PTHR34730:SF1">
    <property type="entry name" value="PARAQUAT-INDUCIBLE PROTEIN A"/>
    <property type="match status" value="1"/>
</dbReference>
<keyword evidence="2" id="KW-0812">Transmembrane</keyword>
<dbReference type="EMBL" id="HBIO01027434">
    <property type="protein sequence ID" value="CAE0476223.1"/>
    <property type="molecule type" value="Transcribed_RNA"/>
</dbReference>
<feature type="transmembrane region" description="Helical" evidence="2">
    <location>
        <begin position="1321"/>
        <end position="1348"/>
    </location>
</feature>
<keyword evidence="2" id="KW-0472">Membrane</keyword>
<feature type="transmembrane region" description="Helical" evidence="2">
    <location>
        <begin position="1433"/>
        <end position="1452"/>
    </location>
</feature>
<gene>
    <name evidence="3" type="ORF">CDEB00056_LOCUS21076</name>
</gene>
<feature type="transmembrane region" description="Helical" evidence="2">
    <location>
        <begin position="950"/>
        <end position="972"/>
    </location>
</feature>
<feature type="transmembrane region" description="Helical" evidence="2">
    <location>
        <begin position="1369"/>
        <end position="1390"/>
    </location>
</feature>
<feature type="transmembrane region" description="Helical" evidence="2">
    <location>
        <begin position="1133"/>
        <end position="1155"/>
    </location>
</feature>
<evidence type="ECO:0000313" key="3">
    <source>
        <dbReference type="EMBL" id="CAE0476223.1"/>
    </source>
</evidence>
<dbReference type="InterPro" id="IPR007498">
    <property type="entry name" value="PqiA-like"/>
</dbReference>
<organism evidence="3">
    <name type="scientific">Chaetoceros debilis</name>
    <dbReference type="NCBI Taxonomy" id="122233"/>
    <lineage>
        <taxon>Eukaryota</taxon>
        <taxon>Sar</taxon>
        <taxon>Stramenopiles</taxon>
        <taxon>Ochrophyta</taxon>
        <taxon>Bacillariophyta</taxon>
        <taxon>Coscinodiscophyceae</taxon>
        <taxon>Chaetocerotophycidae</taxon>
        <taxon>Chaetocerotales</taxon>
        <taxon>Chaetocerotaceae</taxon>
        <taxon>Chaetoceros</taxon>
    </lineage>
</organism>
<feature type="transmembrane region" description="Helical" evidence="2">
    <location>
        <begin position="1088"/>
        <end position="1112"/>
    </location>
</feature>
<feature type="region of interest" description="Disordered" evidence="1">
    <location>
        <begin position="1555"/>
        <end position="1579"/>
    </location>
</feature>
<dbReference type="PANTHER" id="PTHR34730">
    <property type="entry name" value="UNNAMED PRODUCT"/>
    <property type="match status" value="1"/>
</dbReference>
<feature type="transmembrane region" description="Helical" evidence="2">
    <location>
        <begin position="1024"/>
        <end position="1042"/>
    </location>
</feature>
<dbReference type="Pfam" id="PF04403">
    <property type="entry name" value="PqiA"/>
    <property type="match status" value="2"/>
</dbReference>
<accession>A0A7S3QG04</accession>
<name>A0A7S3QG04_9STRA</name>
<evidence type="ECO:0000256" key="1">
    <source>
        <dbReference type="SAM" id="MobiDB-lite"/>
    </source>
</evidence>
<feature type="compositionally biased region" description="Basic and acidic residues" evidence="1">
    <location>
        <begin position="1560"/>
        <end position="1570"/>
    </location>
</feature>
<proteinExistence type="predicted"/>
<keyword evidence="2" id="KW-1133">Transmembrane helix</keyword>
<sequence>MNINPSVLPTIRRMKKWHTSTQCGALLMLILFVQAAVMIPHGVNASTTTTTKSTNTILGHHHHHQLQPKVYHQGSDSVSITKEEIGNKMSNRLQPTADLMSRLLQTSGGNRRRQEVGDFDELNKIFAETEIILPEVSFNAGKFLFKDLLFTASQTTCSGLSIGNIIVRHANVGTSNTEIIFTLELVDLAFNCDVDWSYDWLFDGSGDGQIYSSGNYASIGVTFTSTDFSLKPPTNAQLSSCAANIQIDDIDLQGGLDAYIINAIEQPLRNPIESALKGVICEEADAISDALINLITTLDDFIEPYQIDIPLELSDPLYPEQNSLDMDLISESGVELLAYNDSSLFQMLLTFIDDNLGGPVEDPDSPTGTGMDLGVNKIIRSAILNDDRMLVVDGDSLPNNGLLLDSEDLLSKSTITIERIALKGLDTMTTFDPLKIHPGGEYTLSNSFGFNYVDVEVDLTVEIRSASSGGSIFDSDEVVTERISIDFGVDDLNVDFSFLLALDFSFLLALDSSKIGSIPFGAILTDFDNLTSCLLGMIVHSAEVSFLSATAGNLESPKLDGFISKGIDRVITSGADAVFAMYEGALLDLIPNIFQVGFRKSINDMLRKALEESKDCSFGINLNGTASKYLNFADLFLDKEDAISVGGLGKEQYGGIMKSLYNIIEAETIDASGPSFINESIIRPLTSRQSGNDGSIVFNEPLVDMGSNIELGELKASFDFKLSDLSIENLDTMGSPLSLIRPSSPQVLDNTFALGVGENPLTVKTRLMFAFNNGVDIVENELDIELEMYAISVDVDAFMEILEELFLNFPLRDITIVDCWLSKIPAPLLDEFGIATSDSSRSMFFENLKMSASKIRLNVECIKCTSPEFEDLANDLSSVEGTNEFTGAINDTFDWVVNILGGNFAQIQIDRLLANSQMKCPHSSSYASAYQTPKYNAIEYDTLPPSEDNFLIQFVAIIGGLLLSVIAVIAVVRWIKKKRYESWALTLTPEERFGFAEKARREKSRQSIMDRRTTSIFRSSSVPVFVRFVVPLVIIGNILLFLSGHLSLGAGVNVNIELAGQSVPLGIVFEFSLGSSILDMWESGAKELAVIVAVFSGVWPYIKQLVTFFLWFCPTRFVSVSRRGLTLQWLDTLGKWSFIDIFVLVITLAAFRITVNSPDDFAFLPLNFYSVDLLVIPSWGLYANMIAQVLSQISSHFIIHFHRKIVNGELHEENQYLANLPSKEKLALRENVFGRDGAKVGKGLVVKQGISTSMIVLSISASVLFCCGCAFDTFQFENFGLLGVLIESGQDLEEASTSYGVFTMMRVMFEQAGYTGVASDYIGLGFLAFLFVSTVLLVPLAQIILLLLRWFRPMDRKERNRFYVAIETLSAWQYSEVFILSVVITSWQLAPVSEFFINDECEGLKSTFDALVLYGVLENTDAQCFRAEPSIKFATWLLTAGAIGLAILNHFISAAAMHQDEDEVALYRDQLIIPPNGAMTAELDGQVADKVDDALEDDLKIPSARFTDYYRWLLQSMPKDTLTPSVRNGDQVQIQFEMNPRTDIEEPDIIIPVASPQSQKELEVKSENPDQLKSFNEEPAIIIPVPYPQPKVEG</sequence>